<evidence type="ECO:0000256" key="1">
    <source>
        <dbReference type="SAM" id="Coils"/>
    </source>
</evidence>
<keyword evidence="1" id="KW-0175">Coiled coil</keyword>
<dbReference type="Proteomes" id="UP000672934">
    <property type="component" value="Unassembled WGS sequence"/>
</dbReference>
<feature type="chain" id="PRO_5037080274" evidence="2">
    <location>
        <begin position="21"/>
        <end position="79"/>
    </location>
</feature>
<name>A0A916IQ31_9BURK</name>
<comment type="caution">
    <text evidence="3">The sequence shown here is derived from an EMBL/GenBank/DDBJ whole genome shotgun (WGS) entry which is preliminary data.</text>
</comment>
<dbReference type="AlphaFoldDB" id="A0A916IQ31"/>
<feature type="coiled-coil region" evidence="1">
    <location>
        <begin position="40"/>
        <end position="67"/>
    </location>
</feature>
<proteinExistence type="predicted"/>
<keyword evidence="2" id="KW-0732">Signal</keyword>
<gene>
    <name evidence="3" type="ORF">LMG31506_01355</name>
</gene>
<evidence type="ECO:0000313" key="3">
    <source>
        <dbReference type="EMBL" id="CAG2134275.1"/>
    </source>
</evidence>
<evidence type="ECO:0000256" key="2">
    <source>
        <dbReference type="SAM" id="SignalP"/>
    </source>
</evidence>
<accession>A0A916IQ31</accession>
<evidence type="ECO:0000313" key="4">
    <source>
        <dbReference type="Proteomes" id="UP000672934"/>
    </source>
</evidence>
<sequence length="79" mass="8716">MKRIATTLLFAAVMASPAWSAQKPADDHLVQLRMDEQAARKEYDRKVKDAKGVYNEAKKAAAKERDEAIASARAKAGQK</sequence>
<dbReference type="RefSeq" id="WP_211946354.1">
    <property type="nucleotide sequence ID" value="NZ_CAJPUY010000004.1"/>
</dbReference>
<dbReference type="EMBL" id="CAJPUY010000004">
    <property type="protein sequence ID" value="CAG2134275.1"/>
    <property type="molecule type" value="Genomic_DNA"/>
</dbReference>
<organism evidence="3 4">
    <name type="scientific">Cupriavidus yeoncheonensis</name>
    <dbReference type="NCBI Taxonomy" id="1462994"/>
    <lineage>
        <taxon>Bacteria</taxon>
        <taxon>Pseudomonadati</taxon>
        <taxon>Pseudomonadota</taxon>
        <taxon>Betaproteobacteria</taxon>
        <taxon>Burkholderiales</taxon>
        <taxon>Burkholderiaceae</taxon>
        <taxon>Cupriavidus</taxon>
    </lineage>
</organism>
<keyword evidence="4" id="KW-1185">Reference proteome</keyword>
<protein>
    <submittedName>
        <fullName evidence="3">Uncharacterized protein</fullName>
    </submittedName>
</protein>
<feature type="signal peptide" evidence="2">
    <location>
        <begin position="1"/>
        <end position="20"/>
    </location>
</feature>
<reference evidence="3" key="1">
    <citation type="submission" date="2021-03" db="EMBL/GenBank/DDBJ databases">
        <authorList>
            <person name="Peeters C."/>
        </authorList>
    </citation>
    <scope>NUCLEOTIDE SEQUENCE</scope>
    <source>
        <strain evidence="3">LMG 31506</strain>
    </source>
</reference>